<keyword evidence="7" id="KW-0804">Transcription</keyword>
<evidence type="ECO:0000256" key="6">
    <source>
        <dbReference type="ARBA" id="ARBA00023125"/>
    </source>
</evidence>
<dbReference type="Pfam" id="PF12833">
    <property type="entry name" value="HTH_18"/>
    <property type="match status" value="1"/>
</dbReference>
<dbReference type="PROSITE" id="PS01124">
    <property type="entry name" value="HTH_ARAC_FAMILY_2"/>
    <property type="match status" value="1"/>
</dbReference>
<keyword evidence="12" id="KW-1185">Reference proteome</keyword>
<dbReference type="Proteomes" id="UP000581688">
    <property type="component" value="Unassembled WGS sequence"/>
</dbReference>
<dbReference type="InterPro" id="IPR001789">
    <property type="entry name" value="Sig_transdc_resp-reg_receiver"/>
</dbReference>
<evidence type="ECO:0000313" key="11">
    <source>
        <dbReference type="EMBL" id="MBB6454600.1"/>
    </source>
</evidence>
<feature type="domain" description="Response regulatory" evidence="10">
    <location>
        <begin position="3"/>
        <end position="120"/>
    </location>
</feature>
<dbReference type="SUPFAM" id="SSF52172">
    <property type="entry name" value="CheY-like"/>
    <property type="match status" value="1"/>
</dbReference>
<dbReference type="GO" id="GO:0005737">
    <property type="term" value="C:cytoplasm"/>
    <property type="evidence" value="ECO:0007669"/>
    <property type="project" value="UniProtKB-SubCell"/>
</dbReference>
<evidence type="ECO:0000259" key="10">
    <source>
        <dbReference type="PROSITE" id="PS50110"/>
    </source>
</evidence>
<evidence type="ECO:0000256" key="8">
    <source>
        <dbReference type="PROSITE-ProRule" id="PRU00169"/>
    </source>
</evidence>
<dbReference type="RefSeq" id="WP_174496989.1">
    <property type="nucleotide sequence ID" value="NZ_CADDWK010000010.1"/>
</dbReference>
<sequence>MFKLLIVDDEWTIREGLEKTIPWEEWGLQVVGTAKNGFEALDMLEARQTDVLLTDIRMPGMSGLDLIATCKDKYPSLKMIILTGHDEFEYAQKAIKLGADDFLLKPTNVDELKETMLNITKTLKEQQTEKADLIALVVKDYIEHHQEEHLTKLQSFETLKAKYGMMIIESDNLHPANRTNCLLIDKKDNKEMYLFHSIENEAQWDTILSDYKAEFADCESKVELSCSLLTSELDQLVSIYKQANVASMSYCEQGNVTIYKYRDEKYTLDFEDVLMFINQHYMEPLNQVEMAKKLHMSNSYFSRLFKQHTGMNFVDYVTNKRLEVAKDLLKTTKLKTYEIANEVGFVEARYFGQLFKKHEGCTPGDYRRKFEGHVIS</sequence>
<evidence type="ECO:0000256" key="5">
    <source>
        <dbReference type="ARBA" id="ARBA00023015"/>
    </source>
</evidence>
<protein>
    <submittedName>
        <fullName evidence="11">Two-component system response regulator YesN</fullName>
    </submittedName>
</protein>
<evidence type="ECO:0000256" key="4">
    <source>
        <dbReference type="ARBA" id="ARBA00023012"/>
    </source>
</evidence>
<evidence type="ECO:0000313" key="12">
    <source>
        <dbReference type="Proteomes" id="UP000581688"/>
    </source>
</evidence>
<dbReference type="GO" id="GO:0000160">
    <property type="term" value="P:phosphorelay signal transduction system"/>
    <property type="evidence" value="ECO:0007669"/>
    <property type="project" value="UniProtKB-KW"/>
</dbReference>
<evidence type="ECO:0000256" key="1">
    <source>
        <dbReference type="ARBA" id="ARBA00004496"/>
    </source>
</evidence>
<dbReference type="InterPro" id="IPR018060">
    <property type="entry name" value="HTH_AraC"/>
</dbReference>
<proteinExistence type="predicted"/>
<feature type="domain" description="HTH araC/xylS-type" evidence="9">
    <location>
        <begin position="271"/>
        <end position="369"/>
    </location>
</feature>
<dbReference type="SUPFAM" id="SSF46689">
    <property type="entry name" value="Homeodomain-like"/>
    <property type="match status" value="2"/>
</dbReference>
<dbReference type="InterPro" id="IPR009057">
    <property type="entry name" value="Homeodomain-like_sf"/>
</dbReference>
<keyword evidence="5" id="KW-0805">Transcription regulation</keyword>
<evidence type="ECO:0000256" key="7">
    <source>
        <dbReference type="ARBA" id="ARBA00023163"/>
    </source>
</evidence>
<reference evidence="11 12" key="1">
    <citation type="submission" date="2020-08" db="EMBL/GenBank/DDBJ databases">
        <title>Genomic Encyclopedia of Type Strains, Phase IV (KMG-IV): sequencing the most valuable type-strain genomes for metagenomic binning, comparative biology and taxonomic classification.</title>
        <authorList>
            <person name="Goeker M."/>
        </authorList>
    </citation>
    <scope>NUCLEOTIDE SEQUENCE [LARGE SCALE GENOMIC DNA]</scope>
    <source>
        <strain evidence="11 12">DSM 19612</strain>
    </source>
</reference>
<dbReference type="PANTHER" id="PTHR42713">
    <property type="entry name" value="HISTIDINE KINASE-RELATED"/>
    <property type="match status" value="1"/>
</dbReference>
<evidence type="ECO:0000256" key="2">
    <source>
        <dbReference type="ARBA" id="ARBA00022490"/>
    </source>
</evidence>
<dbReference type="PANTHER" id="PTHR42713:SF3">
    <property type="entry name" value="TRANSCRIPTIONAL REGULATORY PROTEIN HPTR"/>
    <property type="match status" value="1"/>
</dbReference>
<dbReference type="SMART" id="SM00342">
    <property type="entry name" value="HTH_ARAC"/>
    <property type="match status" value="1"/>
</dbReference>
<comment type="caution">
    <text evidence="11">The sequence shown here is derived from an EMBL/GenBank/DDBJ whole genome shotgun (WGS) entry which is preliminary data.</text>
</comment>
<evidence type="ECO:0000259" key="9">
    <source>
        <dbReference type="PROSITE" id="PS01124"/>
    </source>
</evidence>
<organism evidence="11 12">
    <name type="scientific">Salirhabdus euzebyi</name>
    <dbReference type="NCBI Taxonomy" id="394506"/>
    <lineage>
        <taxon>Bacteria</taxon>
        <taxon>Bacillati</taxon>
        <taxon>Bacillota</taxon>
        <taxon>Bacilli</taxon>
        <taxon>Bacillales</taxon>
        <taxon>Bacillaceae</taxon>
        <taxon>Salirhabdus</taxon>
    </lineage>
</organism>
<dbReference type="GO" id="GO:0043565">
    <property type="term" value="F:sequence-specific DNA binding"/>
    <property type="evidence" value="ECO:0007669"/>
    <property type="project" value="InterPro"/>
</dbReference>
<dbReference type="EMBL" id="JACHGH010000010">
    <property type="protein sequence ID" value="MBB6454600.1"/>
    <property type="molecule type" value="Genomic_DNA"/>
</dbReference>
<comment type="subcellular location">
    <subcellularLocation>
        <location evidence="1">Cytoplasm</location>
    </subcellularLocation>
</comment>
<dbReference type="AlphaFoldDB" id="A0A841Q862"/>
<dbReference type="GO" id="GO:0003700">
    <property type="term" value="F:DNA-binding transcription factor activity"/>
    <property type="evidence" value="ECO:0007669"/>
    <property type="project" value="InterPro"/>
</dbReference>
<name>A0A841Q862_9BACI</name>
<dbReference type="CDD" id="cd17536">
    <property type="entry name" value="REC_YesN-like"/>
    <property type="match status" value="1"/>
</dbReference>
<keyword evidence="3 8" id="KW-0597">Phosphoprotein</keyword>
<dbReference type="InterPro" id="IPR011006">
    <property type="entry name" value="CheY-like_superfamily"/>
</dbReference>
<dbReference type="Gene3D" id="1.10.10.60">
    <property type="entry name" value="Homeodomain-like"/>
    <property type="match status" value="2"/>
</dbReference>
<dbReference type="Gene3D" id="3.40.50.2300">
    <property type="match status" value="1"/>
</dbReference>
<keyword evidence="2" id="KW-0963">Cytoplasm</keyword>
<dbReference type="Pfam" id="PF00072">
    <property type="entry name" value="Response_reg"/>
    <property type="match status" value="1"/>
</dbReference>
<evidence type="ECO:0000256" key="3">
    <source>
        <dbReference type="ARBA" id="ARBA00022553"/>
    </source>
</evidence>
<gene>
    <name evidence="11" type="ORF">HNQ94_003089</name>
</gene>
<dbReference type="PROSITE" id="PS50110">
    <property type="entry name" value="RESPONSE_REGULATORY"/>
    <property type="match status" value="1"/>
</dbReference>
<keyword evidence="6" id="KW-0238">DNA-binding</keyword>
<dbReference type="InterPro" id="IPR051552">
    <property type="entry name" value="HptR"/>
</dbReference>
<dbReference type="SMART" id="SM00448">
    <property type="entry name" value="REC"/>
    <property type="match status" value="1"/>
</dbReference>
<feature type="modified residue" description="4-aspartylphosphate" evidence="8">
    <location>
        <position position="55"/>
    </location>
</feature>
<accession>A0A841Q862</accession>
<keyword evidence="4" id="KW-0902">Two-component regulatory system</keyword>